<keyword evidence="1" id="KW-0472">Membrane</keyword>
<organism evidence="2 3">
    <name type="scientific">Neorhodopirellula lusitana</name>
    <dbReference type="NCBI Taxonomy" id="445327"/>
    <lineage>
        <taxon>Bacteria</taxon>
        <taxon>Pseudomonadati</taxon>
        <taxon>Planctomycetota</taxon>
        <taxon>Planctomycetia</taxon>
        <taxon>Pirellulales</taxon>
        <taxon>Pirellulaceae</taxon>
        <taxon>Neorhodopirellula</taxon>
    </lineage>
</organism>
<name>A0ABY1QA35_9BACT</name>
<feature type="transmembrane region" description="Helical" evidence="1">
    <location>
        <begin position="102"/>
        <end position="130"/>
    </location>
</feature>
<evidence type="ECO:0000256" key="1">
    <source>
        <dbReference type="SAM" id="Phobius"/>
    </source>
</evidence>
<keyword evidence="1" id="KW-0812">Transmembrane</keyword>
<protein>
    <submittedName>
        <fullName evidence="2">Uncharacterized protein</fullName>
    </submittedName>
</protein>
<evidence type="ECO:0000313" key="3">
    <source>
        <dbReference type="Proteomes" id="UP001158067"/>
    </source>
</evidence>
<dbReference type="Proteomes" id="UP001158067">
    <property type="component" value="Unassembled WGS sequence"/>
</dbReference>
<feature type="transmembrane region" description="Helical" evidence="1">
    <location>
        <begin position="44"/>
        <end position="64"/>
    </location>
</feature>
<keyword evidence="1" id="KW-1133">Transmembrane helix</keyword>
<feature type="transmembrane region" description="Helical" evidence="1">
    <location>
        <begin position="15"/>
        <end position="38"/>
    </location>
</feature>
<dbReference type="EMBL" id="FXUG01000007">
    <property type="protein sequence ID" value="SMP62383.1"/>
    <property type="molecule type" value="Genomic_DNA"/>
</dbReference>
<sequence>MPEILGTNRVAPRSVLVVCRILSIASLMFGALFVGWAFSLSSGFSTFAVVVLGLICSPYILLWFACRWLTTCSGAIVIALTLAGFVWFGVDAFLAVDDDAQGGLILLFAPLVQLAAGVAAMCVAVIVDFVERKLLANQPRRKRGEG</sequence>
<feature type="transmembrane region" description="Helical" evidence="1">
    <location>
        <begin position="76"/>
        <end position="96"/>
    </location>
</feature>
<keyword evidence="3" id="KW-1185">Reference proteome</keyword>
<accession>A0ABY1QA35</accession>
<reference evidence="2 3" key="1">
    <citation type="submission" date="2017-05" db="EMBL/GenBank/DDBJ databases">
        <authorList>
            <person name="Varghese N."/>
            <person name="Submissions S."/>
        </authorList>
    </citation>
    <scope>NUCLEOTIDE SEQUENCE [LARGE SCALE GENOMIC DNA]</scope>
    <source>
        <strain evidence="2 3">DSM 25457</strain>
    </source>
</reference>
<gene>
    <name evidence="2" type="ORF">SAMN06265222_107308</name>
</gene>
<comment type="caution">
    <text evidence="2">The sequence shown here is derived from an EMBL/GenBank/DDBJ whole genome shotgun (WGS) entry which is preliminary data.</text>
</comment>
<evidence type="ECO:0000313" key="2">
    <source>
        <dbReference type="EMBL" id="SMP62383.1"/>
    </source>
</evidence>
<proteinExistence type="predicted"/>